<feature type="domain" description="N-acetyltransferase" evidence="2">
    <location>
        <begin position="23"/>
        <end position="167"/>
    </location>
</feature>
<evidence type="ECO:0000256" key="1">
    <source>
        <dbReference type="SAM" id="MobiDB-lite"/>
    </source>
</evidence>
<protein>
    <submittedName>
        <fullName evidence="3">GNAT family N-acetyltransferase</fullName>
    </submittedName>
</protein>
<evidence type="ECO:0000313" key="4">
    <source>
        <dbReference type="Proteomes" id="UP000664417"/>
    </source>
</evidence>
<name>A0A8J7U5R0_9BACT</name>
<sequence length="167" mass="18370">MTLSAGSTEHRNEATATQAPSPLMLVPMEAAYLPALTDLVLTAEQRAAVATPHTLVNQAENEGCRVMVIKRHDRPVGMFGYAAEGPHGVHLFDLQIALTDQNQGIGCWALRTFVQHLKEETETQQIRLRVPKSNLVAAAFFVSEGFRVTLPPQNSQDTAWHMVLNLT</sequence>
<proteinExistence type="predicted"/>
<dbReference type="PROSITE" id="PS51186">
    <property type="entry name" value="GNAT"/>
    <property type="match status" value="1"/>
</dbReference>
<keyword evidence="4" id="KW-1185">Reference proteome</keyword>
<dbReference type="Pfam" id="PF00583">
    <property type="entry name" value="Acetyltransf_1"/>
    <property type="match status" value="1"/>
</dbReference>
<dbReference type="Gene3D" id="3.40.630.30">
    <property type="match status" value="1"/>
</dbReference>
<organism evidence="3 4">
    <name type="scientific">Acanthopleuribacter pedis</name>
    <dbReference type="NCBI Taxonomy" id="442870"/>
    <lineage>
        <taxon>Bacteria</taxon>
        <taxon>Pseudomonadati</taxon>
        <taxon>Acidobacteriota</taxon>
        <taxon>Holophagae</taxon>
        <taxon>Acanthopleuribacterales</taxon>
        <taxon>Acanthopleuribacteraceae</taxon>
        <taxon>Acanthopleuribacter</taxon>
    </lineage>
</organism>
<dbReference type="Proteomes" id="UP000664417">
    <property type="component" value="Unassembled WGS sequence"/>
</dbReference>
<accession>A0A8J7U5R0</accession>
<gene>
    <name evidence="3" type="ORF">J3U88_26080</name>
</gene>
<reference evidence="3" key="1">
    <citation type="submission" date="2021-03" db="EMBL/GenBank/DDBJ databases">
        <authorList>
            <person name="Wang G."/>
        </authorList>
    </citation>
    <scope>NUCLEOTIDE SEQUENCE</scope>
    <source>
        <strain evidence="3">KCTC 12899</strain>
    </source>
</reference>
<dbReference type="RefSeq" id="WP_207861949.1">
    <property type="nucleotide sequence ID" value="NZ_JAFREP010000029.1"/>
</dbReference>
<dbReference type="InterPro" id="IPR016181">
    <property type="entry name" value="Acyl_CoA_acyltransferase"/>
</dbReference>
<evidence type="ECO:0000313" key="3">
    <source>
        <dbReference type="EMBL" id="MBO1321977.1"/>
    </source>
</evidence>
<dbReference type="EMBL" id="JAFREP010000029">
    <property type="protein sequence ID" value="MBO1321977.1"/>
    <property type="molecule type" value="Genomic_DNA"/>
</dbReference>
<feature type="region of interest" description="Disordered" evidence="1">
    <location>
        <begin position="1"/>
        <end position="20"/>
    </location>
</feature>
<comment type="caution">
    <text evidence="3">The sequence shown here is derived from an EMBL/GenBank/DDBJ whole genome shotgun (WGS) entry which is preliminary data.</text>
</comment>
<dbReference type="InterPro" id="IPR000182">
    <property type="entry name" value="GNAT_dom"/>
</dbReference>
<dbReference type="GO" id="GO:0016747">
    <property type="term" value="F:acyltransferase activity, transferring groups other than amino-acyl groups"/>
    <property type="evidence" value="ECO:0007669"/>
    <property type="project" value="InterPro"/>
</dbReference>
<dbReference type="AlphaFoldDB" id="A0A8J7U5R0"/>
<evidence type="ECO:0000259" key="2">
    <source>
        <dbReference type="PROSITE" id="PS51186"/>
    </source>
</evidence>
<dbReference type="SUPFAM" id="SSF55729">
    <property type="entry name" value="Acyl-CoA N-acyltransferases (Nat)"/>
    <property type="match status" value="1"/>
</dbReference>